<sequence>MKYQIKIEKDAQKFLKKLPHPDETRVLKAIAKLPDEGDRKQLKGHPGFFRLRVGNYRIIYTVDNGQLIVRVVDAGNRGQIYNRY</sequence>
<name>A0A1T4WKH9_9FIRM</name>
<dbReference type="Pfam" id="PF05016">
    <property type="entry name" value="ParE_toxin"/>
    <property type="match status" value="1"/>
</dbReference>
<accession>A0A1T4WKH9</accession>
<dbReference type="RefSeq" id="WP_078783711.1">
    <property type="nucleotide sequence ID" value="NZ_DBEZRS010000055.1"/>
</dbReference>
<dbReference type="Gene3D" id="3.30.2310.20">
    <property type="entry name" value="RelE-like"/>
    <property type="match status" value="1"/>
</dbReference>
<organism evidence="2 3">
    <name type="scientific">Gemmiger formicilis</name>
    <dbReference type="NCBI Taxonomy" id="745368"/>
    <lineage>
        <taxon>Bacteria</taxon>
        <taxon>Bacillati</taxon>
        <taxon>Bacillota</taxon>
        <taxon>Clostridia</taxon>
        <taxon>Eubacteriales</taxon>
        <taxon>Gemmiger</taxon>
    </lineage>
</organism>
<keyword evidence="3" id="KW-1185">Reference proteome</keyword>
<dbReference type="SUPFAM" id="SSF143011">
    <property type="entry name" value="RelE-like"/>
    <property type="match status" value="1"/>
</dbReference>
<evidence type="ECO:0000313" key="2">
    <source>
        <dbReference type="EMBL" id="SKA77832.1"/>
    </source>
</evidence>
<dbReference type="InterPro" id="IPR052747">
    <property type="entry name" value="TA_system_RelE_toxin"/>
</dbReference>
<evidence type="ECO:0000256" key="1">
    <source>
        <dbReference type="ARBA" id="ARBA00022649"/>
    </source>
</evidence>
<protein>
    <submittedName>
        <fullName evidence="2">mRNA interferase RelE/StbE</fullName>
    </submittedName>
</protein>
<dbReference type="PANTHER" id="PTHR38813:SF1">
    <property type="entry name" value="TOXIN RELE1-RELATED"/>
    <property type="match status" value="1"/>
</dbReference>
<dbReference type="GeneID" id="93337197"/>
<proteinExistence type="predicted"/>
<gene>
    <name evidence="2" type="ORF">SAMN02745178_00710</name>
</gene>
<evidence type="ECO:0000313" key="3">
    <source>
        <dbReference type="Proteomes" id="UP000190286"/>
    </source>
</evidence>
<dbReference type="InterPro" id="IPR007712">
    <property type="entry name" value="RelE/ParE_toxin"/>
</dbReference>
<dbReference type="AlphaFoldDB" id="A0A1T4WKH9"/>
<dbReference type="EMBL" id="FUYF01000003">
    <property type="protein sequence ID" value="SKA77832.1"/>
    <property type="molecule type" value="Genomic_DNA"/>
</dbReference>
<dbReference type="InterPro" id="IPR035093">
    <property type="entry name" value="RelE/ParE_toxin_dom_sf"/>
</dbReference>
<dbReference type="STRING" id="745368.SAMN02745178_00710"/>
<dbReference type="PANTHER" id="PTHR38813">
    <property type="match status" value="1"/>
</dbReference>
<reference evidence="2 3" key="1">
    <citation type="submission" date="2017-02" db="EMBL/GenBank/DDBJ databases">
        <authorList>
            <person name="Peterson S.W."/>
        </authorList>
    </citation>
    <scope>NUCLEOTIDE SEQUENCE [LARGE SCALE GENOMIC DNA]</scope>
    <source>
        <strain evidence="2 3">ATCC 27749</strain>
    </source>
</reference>
<dbReference type="OrthoDB" id="9805098at2"/>
<dbReference type="Proteomes" id="UP000190286">
    <property type="component" value="Unassembled WGS sequence"/>
</dbReference>
<keyword evidence="1" id="KW-1277">Toxin-antitoxin system</keyword>